<proteinExistence type="predicted"/>
<name>A0A645ELK6_9ZZZZ</name>
<dbReference type="SUPFAM" id="SSF56281">
    <property type="entry name" value="Metallo-hydrolase/oxidoreductase"/>
    <property type="match status" value="1"/>
</dbReference>
<dbReference type="InterPro" id="IPR036866">
    <property type="entry name" value="RibonucZ/Hydroxyglut_hydro"/>
</dbReference>
<gene>
    <name evidence="1" type="ORF">SDC9_148774</name>
</gene>
<accession>A0A645ELK6</accession>
<dbReference type="EMBL" id="VSSQ01047558">
    <property type="protein sequence ID" value="MPN01564.1"/>
    <property type="molecule type" value="Genomic_DNA"/>
</dbReference>
<protein>
    <recommendedName>
        <fullName evidence="2">Metallo-beta-lactamase domain-containing protein</fullName>
    </recommendedName>
</protein>
<sequence length="106" mass="11252">MAFLSLLEQVEPADVDWTVSEGNVLPFCGGCDVLATPGHTLGHISLYMRAWDTLVAGDAAVLDSGALGLANPQFAEDRALAECSLQRILTFGAKTIICYHGGIFPE</sequence>
<evidence type="ECO:0008006" key="2">
    <source>
        <dbReference type="Google" id="ProtNLM"/>
    </source>
</evidence>
<dbReference type="AlphaFoldDB" id="A0A645ELK6"/>
<evidence type="ECO:0000313" key="1">
    <source>
        <dbReference type="EMBL" id="MPN01564.1"/>
    </source>
</evidence>
<dbReference type="Gene3D" id="3.60.15.10">
    <property type="entry name" value="Ribonuclease Z/Hydroxyacylglutathione hydrolase-like"/>
    <property type="match status" value="1"/>
</dbReference>
<comment type="caution">
    <text evidence="1">The sequence shown here is derived from an EMBL/GenBank/DDBJ whole genome shotgun (WGS) entry which is preliminary data.</text>
</comment>
<organism evidence="1">
    <name type="scientific">bioreactor metagenome</name>
    <dbReference type="NCBI Taxonomy" id="1076179"/>
    <lineage>
        <taxon>unclassified sequences</taxon>
        <taxon>metagenomes</taxon>
        <taxon>ecological metagenomes</taxon>
    </lineage>
</organism>
<reference evidence="1" key="1">
    <citation type="submission" date="2019-08" db="EMBL/GenBank/DDBJ databases">
        <authorList>
            <person name="Kucharzyk K."/>
            <person name="Murdoch R.W."/>
            <person name="Higgins S."/>
            <person name="Loffler F."/>
        </authorList>
    </citation>
    <scope>NUCLEOTIDE SEQUENCE</scope>
</reference>